<gene>
    <name evidence="1" type="ORF">CAEBREN_06876</name>
</gene>
<organism evidence="2">
    <name type="scientific">Caenorhabditis brenneri</name>
    <name type="common">Nematode worm</name>
    <dbReference type="NCBI Taxonomy" id="135651"/>
    <lineage>
        <taxon>Eukaryota</taxon>
        <taxon>Metazoa</taxon>
        <taxon>Ecdysozoa</taxon>
        <taxon>Nematoda</taxon>
        <taxon>Chromadorea</taxon>
        <taxon>Rhabditida</taxon>
        <taxon>Rhabditina</taxon>
        <taxon>Rhabditomorpha</taxon>
        <taxon>Rhabditoidea</taxon>
        <taxon>Rhabditidae</taxon>
        <taxon>Peloderinae</taxon>
        <taxon>Caenorhabditis</taxon>
    </lineage>
</organism>
<evidence type="ECO:0008006" key="3">
    <source>
        <dbReference type="Google" id="ProtNLM"/>
    </source>
</evidence>
<dbReference type="PANTHER" id="PTHR21503:SF8">
    <property type="entry name" value="F-BOX ASSOCIATED DOMAIN-CONTAINING PROTEIN-RELATED"/>
    <property type="match status" value="1"/>
</dbReference>
<reference evidence="2" key="1">
    <citation type="submission" date="2011-07" db="EMBL/GenBank/DDBJ databases">
        <authorList>
            <consortium name="Caenorhabditis brenneri Sequencing and Analysis Consortium"/>
            <person name="Wilson R.K."/>
        </authorList>
    </citation>
    <scope>NUCLEOTIDE SEQUENCE [LARGE SCALE GENOMIC DNA]</scope>
    <source>
        <strain evidence="2">PB2801</strain>
    </source>
</reference>
<name>G0NZK6_CAEBE</name>
<keyword evidence="2" id="KW-1185">Reference proteome</keyword>
<dbReference type="InParanoid" id="G0NZK6"/>
<dbReference type="OMA" id="ICEGHSE"/>
<accession>G0NZK6</accession>
<evidence type="ECO:0000313" key="1">
    <source>
        <dbReference type="EMBL" id="EGT41222.1"/>
    </source>
</evidence>
<sequence>MTISLRNLPLLVQLDIIKNITYSEAFNLSLCSARTLKMIKICKFPNVNAVRYFFNDEIMKVSIEEHDGGMESMVLLQGDQERGKIDEGQYQKISDFREDFRMSTRDASLDDYFVLDFDRRLEQLVKNLLHLHICEMFDNRFPIRLHVIADANLGVLPNIESVNDCRICEGHSEVINQLITSHPYINNVFIEKFVNNGLQDDHMLFGVQNLCMNQSGTESTTFLRQFTGRLLYLSSAECRNRHIVQFLEKWRSGRFYPNLRFLKIDLRRRRGFVQNEILADIETTVWDPAIRPGRVVDVFSVDHELNIEEYLDIKREGDGKLASLSIIPSSFKFLVWD</sequence>
<dbReference type="PANTHER" id="PTHR21503">
    <property type="entry name" value="F-BOX-CONTAINING HYPOTHETICAL PROTEIN C.ELEGANS"/>
    <property type="match status" value="1"/>
</dbReference>
<dbReference type="Proteomes" id="UP000008068">
    <property type="component" value="Unassembled WGS sequence"/>
</dbReference>
<dbReference type="AlphaFoldDB" id="G0NZK6"/>
<evidence type="ECO:0000313" key="2">
    <source>
        <dbReference type="Proteomes" id="UP000008068"/>
    </source>
</evidence>
<dbReference type="EMBL" id="GL379990">
    <property type="protein sequence ID" value="EGT41222.1"/>
    <property type="molecule type" value="Genomic_DNA"/>
</dbReference>
<dbReference type="OrthoDB" id="5904264at2759"/>
<proteinExistence type="predicted"/>
<protein>
    <recommendedName>
        <fullName evidence="3">F-box domain-containing protein</fullName>
    </recommendedName>
</protein>
<dbReference type="HOGENOM" id="CLU_918978_0_0_1"/>